<dbReference type="Gene3D" id="3.40.50.300">
    <property type="entry name" value="P-loop containing nucleotide triphosphate hydrolases"/>
    <property type="match status" value="1"/>
</dbReference>
<proteinExistence type="predicted"/>
<evidence type="ECO:0000313" key="2">
    <source>
        <dbReference type="EMBL" id="KKL06484.1"/>
    </source>
</evidence>
<dbReference type="EMBL" id="LAZR01043681">
    <property type="protein sequence ID" value="KKL06484.1"/>
    <property type="molecule type" value="Genomic_DNA"/>
</dbReference>
<reference evidence="2" key="1">
    <citation type="journal article" date="2015" name="Nature">
        <title>Complex archaea that bridge the gap between prokaryotes and eukaryotes.</title>
        <authorList>
            <person name="Spang A."/>
            <person name="Saw J.H."/>
            <person name="Jorgensen S.L."/>
            <person name="Zaremba-Niedzwiedzka K."/>
            <person name="Martijn J."/>
            <person name="Lind A.E."/>
            <person name="van Eijk R."/>
            <person name="Schleper C."/>
            <person name="Guy L."/>
            <person name="Ettema T.J."/>
        </authorList>
    </citation>
    <scope>NUCLEOTIDE SEQUENCE</scope>
</reference>
<evidence type="ECO:0000259" key="1">
    <source>
        <dbReference type="Pfam" id="PF03205"/>
    </source>
</evidence>
<dbReference type="InterPro" id="IPR004435">
    <property type="entry name" value="MobB_dom"/>
</dbReference>
<dbReference type="Pfam" id="PF03205">
    <property type="entry name" value="MobB"/>
    <property type="match status" value="1"/>
</dbReference>
<dbReference type="AlphaFoldDB" id="A0A0F9AAB0"/>
<dbReference type="GO" id="GO:0006777">
    <property type="term" value="P:Mo-molybdopterin cofactor biosynthetic process"/>
    <property type="evidence" value="ECO:0007669"/>
    <property type="project" value="InterPro"/>
</dbReference>
<dbReference type="PANTHER" id="PTHR40072">
    <property type="entry name" value="MOLYBDOPTERIN-GUANINE DINUCLEOTIDE BIOSYNTHESIS ADAPTER PROTEIN-RELATED"/>
    <property type="match status" value="1"/>
</dbReference>
<dbReference type="GO" id="GO:0005525">
    <property type="term" value="F:GTP binding"/>
    <property type="evidence" value="ECO:0007669"/>
    <property type="project" value="InterPro"/>
</dbReference>
<dbReference type="InterPro" id="IPR052539">
    <property type="entry name" value="MGD_biosynthesis_adapter"/>
</dbReference>
<gene>
    <name evidence="2" type="ORF">LCGC14_2595570</name>
</gene>
<protein>
    <recommendedName>
        <fullName evidence="1">Molybdopterin-guanine dinucleotide biosynthesis protein B (MobB) domain-containing protein</fullName>
    </recommendedName>
</protein>
<feature type="domain" description="Molybdopterin-guanine dinucleotide biosynthesis protein B (MobB)" evidence="1">
    <location>
        <begin position="8"/>
        <end position="123"/>
    </location>
</feature>
<accession>A0A0F9AAB0</accession>
<dbReference type="SUPFAM" id="SSF52540">
    <property type="entry name" value="P-loop containing nucleoside triphosphate hydrolases"/>
    <property type="match status" value="1"/>
</dbReference>
<dbReference type="NCBIfam" id="TIGR00176">
    <property type="entry name" value="mobB"/>
    <property type="match status" value="1"/>
</dbReference>
<dbReference type="InterPro" id="IPR027417">
    <property type="entry name" value="P-loop_NTPase"/>
</dbReference>
<comment type="caution">
    <text evidence="2">The sequence shown here is derived from an EMBL/GenBank/DDBJ whole genome shotgun (WGS) entry which is preliminary data.</text>
</comment>
<dbReference type="PANTHER" id="PTHR40072:SF1">
    <property type="entry name" value="MOLYBDOPTERIN-GUANINE DINUCLEOTIDE BIOSYNTHESIS ADAPTER PROTEIN"/>
    <property type="match status" value="1"/>
</dbReference>
<sequence length="173" mass="19771">MNSKDVTIISIAGKQNAGKTTLIRELIPKLKERGYRVGTLKYNIREFEIDREGKDTYKYFHSGADTVAISSQDEVAVIKRVKNSPQMNEIIEKYFNDVSVILVEGCSAEDYPRIKIIDPQKMEIVGKNSNNELLLVKENTKTRCFSEKDINRALDFVEDIISHNNQTVIKKNT</sequence>
<name>A0A0F9AAB0_9ZZZZ</name>
<organism evidence="2">
    <name type="scientific">marine sediment metagenome</name>
    <dbReference type="NCBI Taxonomy" id="412755"/>
    <lineage>
        <taxon>unclassified sequences</taxon>
        <taxon>metagenomes</taxon>
        <taxon>ecological metagenomes</taxon>
    </lineage>
</organism>